<comment type="caution">
    <text evidence="4">The sequence shown here is derived from an EMBL/GenBank/DDBJ whole genome shotgun (WGS) entry which is preliminary data.</text>
</comment>
<dbReference type="Pfam" id="PF00583">
    <property type="entry name" value="Acetyltransf_1"/>
    <property type="match status" value="1"/>
</dbReference>
<gene>
    <name evidence="4" type="ORF">BI347_21530</name>
</gene>
<dbReference type="STRING" id="1903179.BI347_21530"/>
<dbReference type="InterPro" id="IPR016181">
    <property type="entry name" value="Acyl_CoA_acyltransferase"/>
</dbReference>
<keyword evidence="1" id="KW-0808">Transferase</keyword>
<organism evidence="4 5">
    <name type="scientific">Chromobacterium sphagni</name>
    <dbReference type="NCBI Taxonomy" id="1903179"/>
    <lineage>
        <taxon>Bacteria</taxon>
        <taxon>Pseudomonadati</taxon>
        <taxon>Pseudomonadota</taxon>
        <taxon>Betaproteobacteria</taxon>
        <taxon>Neisseriales</taxon>
        <taxon>Chromobacteriaceae</taxon>
        <taxon>Chromobacterium</taxon>
    </lineage>
</organism>
<evidence type="ECO:0000313" key="5">
    <source>
        <dbReference type="Proteomes" id="UP000180088"/>
    </source>
</evidence>
<dbReference type="InterPro" id="IPR000182">
    <property type="entry name" value="GNAT_dom"/>
</dbReference>
<keyword evidence="2" id="KW-0012">Acyltransferase</keyword>
<protein>
    <recommendedName>
        <fullName evidence="3">N-acetyltransferase domain-containing protein</fullName>
    </recommendedName>
</protein>
<reference evidence="4 5" key="1">
    <citation type="submission" date="2016-09" db="EMBL/GenBank/DDBJ databases">
        <title>Chromobacterium muskegensis sp. nov., an insecticidal bacterium isolated from Sphagnum bogs.</title>
        <authorList>
            <person name="Sparks M.E."/>
            <person name="Blackburn M.B."/>
            <person name="Gundersen-Rindal D.E."/>
            <person name="Mitchell A."/>
            <person name="Farrar R."/>
            <person name="Kuhar D."/>
        </authorList>
    </citation>
    <scope>NUCLEOTIDE SEQUENCE [LARGE SCALE GENOMIC DNA]</scope>
    <source>
        <strain evidence="4 5">37-2</strain>
    </source>
</reference>
<dbReference type="PANTHER" id="PTHR43420:SF44">
    <property type="entry name" value="ACETYLTRANSFERASE YPEA"/>
    <property type="match status" value="1"/>
</dbReference>
<dbReference type="Gene3D" id="3.40.630.30">
    <property type="match status" value="2"/>
</dbReference>
<evidence type="ECO:0000259" key="3">
    <source>
        <dbReference type="PROSITE" id="PS51186"/>
    </source>
</evidence>
<evidence type="ECO:0000256" key="2">
    <source>
        <dbReference type="ARBA" id="ARBA00023315"/>
    </source>
</evidence>
<dbReference type="AlphaFoldDB" id="A0A1S1WSX1"/>
<evidence type="ECO:0000313" key="4">
    <source>
        <dbReference type="EMBL" id="OHX10370.1"/>
    </source>
</evidence>
<evidence type="ECO:0000256" key="1">
    <source>
        <dbReference type="ARBA" id="ARBA00022679"/>
    </source>
</evidence>
<dbReference type="Proteomes" id="UP000180088">
    <property type="component" value="Unassembled WGS sequence"/>
</dbReference>
<proteinExistence type="predicted"/>
<feature type="domain" description="N-acetyltransferase" evidence="3">
    <location>
        <begin position="1"/>
        <end position="142"/>
    </location>
</feature>
<dbReference type="GO" id="GO:0016747">
    <property type="term" value="F:acyltransferase activity, transferring groups other than amino-acyl groups"/>
    <property type="evidence" value="ECO:0007669"/>
    <property type="project" value="InterPro"/>
</dbReference>
<dbReference type="PANTHER" id="PTHR43420">
    <property type="entry name" value="ACETYLTRANSFERASE"/>
    <property type="match status" value="1"/>
</dbReference>
<accession>A0A1S1WSX1</accession>
<dbReference type="SUPFAM" id="SSF55729">
    <property type="entry name" value="Acyl-CoA N-acyltransferases (Nat)"/>
    <property type="match status" value="2"/>
</dbReference>
<sequence>MSSADLHPCFLEAFSDYLVPAQPDLEQLRRMLLRRGWVPELSAGAWQGGRLVGFWLCATPEIAGRVEGYCIAAGVSPIARRHGALSGMAAKVSQLLAKRGIFQQRLEVMEDNQRARPAYAKLGFQPARQLDCYQIQMLIAGSRYWPVTTHAGYLPAQWPQTDWLAYPPAVPNRRDSLLRADPAPRWLSVRSGDVLQGSLLLSADGEVLELMVTPGCRRQGIASQLLHAGQSLSPGGRLTFNNVDRRDLAMISLLLRHQAVYRLSQWEMLKPAGP</sequence>
<name>A0A1S1WSX1_9NEIS</name>
<dbReference type="EMBL" id="MKCS01000004">
    <property type="protein sequence ID" value="OHX10370.1"/>
    <property type="molecule type" value="Genomic_DNA"/>
</dbReference>
<dbReference type="PROSITE" id="PS51186">
    <property type="entry name" value="GNAT"/>
    <property type="match status" value="1"/>
</dbReference>
<dbReference type="InterPro" id="IPR050680">
    <property type="entry name" value="YpeA/RimI_acetyltransf"/>
</dbReference>